<dbReference type="Pfam" id="PF02417">
    <property type="entry name" value="Chromate_transp"/>
    <property type="match status" value="1"/>
</dbReference>
<organism evidence="8 9">
    <name type="scientific">Anaerobacillus arseniciselenatis</name>
    <dbReference type="NCBI Taxonomy" id="85682"/>
    <lineage>
        <taxon>Bacteria</taxon>
        <taxon>Bacillati</taxon>
        <taxon>Bacillota</taxon>
        <taxon>Bacilli</taxon>
        <taxon>Bacillales</taxon>
        <taxon>Bacillaceae</taxon>
        <taxon>Anaerobacillus</taxon>
    </lineage>
</organism>
<dbReference type="Proteomes" id="UP000180098">
    <property type="component" value="Unassembled WGS sequence"/>
</dbReference>
<dbReference type="RefSeq" id="WP_071312699.1">
    <property type="nucleotide sequence ID" value="NZ_MLQQ01000010.1"/>
</dbReference>
<evidence type="ECO:0000313" key="8">
    <source>
        <dbReference type="EMBL" id="OIJ14005.1"/>
    </source>
</evidence>
<keyword evidence="6 7" id="KW-0472">Membrane</keyword>
<dbReference type="PANTHER" id="PTHR43663:SF1">
    <property type="entry name" value="CHROMATE TRANSPORTER"/>
    <property type="match status" value="1"/>
</dbReference>
<evidence type="ECO:0000256" key="7">
    <source>
        <dbReference type="SAM" id="Phobius"/>
    </source>
</evidence>
<keyword evidence="9" id="KW-1185">Reference proteome</keyword>
<dbReference type="GO" id="GO:0015109">
    <property type="term" value="F:chromate transmembrane transporter activity"/>
    <property type="evidence" value="ECO:0007669"/>
    <property type="project" value="InterPro"/>
</dbReference>
<dbReference type="GO" id="GO:0005886">
    <property type="term" value="C:plasma membrane"/>
    <property type="evidence" value="ECO:0007669"/>
    <property type="project" value="UniProtKB-SubCell"/>
</dbReference>
<evidence type="ECO:0000313" key="9">
    <source>
        <dbReference type="Proteomes" id="UP000180098"/>
    </source>
</evidence>
<evidence type="ECO:0000256" key="5">
    <source>
        <dbReference type="ARBA" id="ARBA00022989"/>
    </source>
</evidence>
<evidence type="ECO:0000256" key="3">
    <source>
        <dbReference type="ARBA" id="ARBA00022475"/>
    </source>
</evidence>
<protein>
    <submittedName>
        <fullName evidence="8">Chromate transporter</fullName>
    </submittedName>
</protein>
<gene>
    <name evidence="8" type="ORF">BKP35_07300</name>
</gene>
<feature type="transmembrane region" description="Helical" evidence="7">
    <location>
        <begin position="79"/>
        <end position="101"/>
    </location>
</feature>
<comment type="similarity">
    <text evidence="2">Belongs to the chromate ion transporter (CHR) (TC 2.A.51) family.</text>
</comment>
<reference evidence="8 9" key="1">
    <citation type="submission" date="2016-10" db="EMBL/GenBank/DDBJ databases">
        <title>Draft genome sequences of four alkaliphilic bacteria belonging to the Anaerobacillus genus.</title>
        <authorList>
            <person name="Bassil N.M."/>
            <person name="Lloyd J.R."/>
        </authorList>
    </citation>
    <scope>NUCLEOTIDE SEQUENCE [LARGE SCALE GENOMIC DNA]</scope>
    <source>
        <strain evidence="8 9">DSM 15340</strain>
    </source>
</reference>
<keyword evidence="4 7" id="KW-0812">Transmembrane</keyword>
<dbReference type="InterPro" id="IPR052518">
    <property type="entry name" value="CHR_Transporter"/>
</dbReference>
<evidence type="ECO:0000256" key="1">
    <source>
        <dbReference type="ARBA" id="ARBA00004651"/>
    </source>
</evidence>
<comment type="subcellular location">
    <subcellularLocation>
        <location evidence="1">Cell membrane</location>
        <topology evidence="1">Multi-pass membrane protein</topology>
    </subcellularLocation>
</comment>
<dbReference type="PANTHER" id="PTHR43663">
    <property type="entry name" value="CHROMATE TRANSPORT PROTEIN-RELATED"/>
    <property type="match status" value="1"/>
</dbReference>
<keyword evidence="5 7" id="KW-1133">Transmembrane helix</keyword>
<comment type="caution">
    <text evidence="8">The sequence shown here is derived from an EMBL/GenBank/DDBJ whole genome shotgun (WGS) entry which is preliminary data.</text>
</comment>
<accession>A0A1S2LRJ5</accession>
<evidence type="ECO:0000256" key="4">
    <source>
        <dbReference type="ARBA" id="ARBA00022692"/>
    </source>
</evidence>
<dbReference type="OrthoDB" id="9027281at2"/>
<evidence type="ECO:0000256" key="6">
    <source>
        <dbReference type="ARBA" id="ARBA00023136"/>
    </source>
</evidence>
<feature type="transmembrane region" description="Helical" evidence="7">
    <location>
        <begin position="113"/>
        <end position="130"/>
    </location>
</feature>
<sequence>MKQYNIFMAFFRVGMLGYGGGPASIPLVHKEVVEKYKWLNDDDFSDILAIGNALPGPIATKMAGYIGYRVGGYLGMANAIVASIVPTILLMIIILGSLASFREQAWVQGMASAVVPVVGVMMAMLTWKFFETSRKGLGWLKSIVLILVSIVIIGILDIHPGFVIVAILLFALTRSDKTSKTKKEGEQSS</sequence>
<name>A0A1S2LRJ5_9BACI</name>
<proteinExistence type="inferred from homology"/>
<dbReference type="EMBL" id="MLQQ01000010">
    <property type="protein sequence ID" value="OIJ14005.1"/>
    <property type="molecule type" value="Genomic_DNA"/>
</dbReference>
<keyword evidence="3" id="KW-1003">Cell membrane</keyword>
<feature type="transmembrane region" description="Helical" evidence="7">
    <location>
        <begin position="142"/>
        <end position="172"/>
    </location>
</feature>
<dbReference type="InterPro" id="IPR003370">
    <property type="entry name" value="Chromate_transpt"/>
</dbReference>
<dbReference type="AlphaFoldDB" id="A0A1S2LRJ5"/>
<evidence type="ECO:0000256" key="2">
    <source>
        <dbReference type="ARBA" id="ARBA00005262"/>
    </source>
</evidence>